<keyword evidence="4" id="KW-0378">Hydrolase</keyword>
<evidence type="ECO:0000259" key="3">
    <source>
        <dbReference type="Pfam" id="PF07510"/>
    </source>
</evidence>
<evidence type="ECO:0000313" key="5">
    <source>
        <dbReference type="Proteomes" id="UP000450000"/>
    </source>
</evidence>
<dbReference type="GO" id="GO:0004519">
    <property type="term" value="F:endonuclease activity"/>
    <property type="evidence" value="ECO:0007669"/>
    <property type="project" value="UniProtKB-KW"/>
</dbReference>
<dbReference type="OrthoDB" id="5196645at2"/>
<sequence length="230" mass="24520">MRPARSAGAALLAVVLLGACAKSTAVDLSASNAAPPSFSSAVRWPGPQPSDAATARAQLAALTVAPVRPMTGYSRDRFPHWISQGAGCDTRESVLMRDGQSVVTDAQCRATSGAWTSPYDGLQFTDASKIDIDHLVPLAASWRAGADSWTDEQRKLFANDLSRPQLLAVSAASNRAKGDQTPDQWKPPSQAAWCHYAEAWTNVKTYYKLAVTEPEKTALGRMLDTCPAGS</sequence>
<comment type="caution">
    <text evidence="4">The sequence shown here is derived from an EMBL/GenBank/DDBJ whole genome shotgun (WGS) entry which is preliminary data.</text>
</comment>
<feature type="signal peptide" evidence="2">
    <location>
        <begin position="1"/>
        <end position="21"/>
    </location>
</feature>
<protein>
    <submittedName>
        <fullName evidence="4">HNH endonuclease</fullName>
    </submittedName>
</protein>
<reference evidence="4 5" key="1">
    <citation type="submission" date="2019-09" db="EMBL/GenBank/DDBJ databases">
        <title>Genome Sequences of Streptomyces kaniharaensis ATCC 21070.</title>
        <authorList>
            <person name="Zhu W."/>
            <person name="De Crecy-Lagard V."/>
            <person name="Richards N.G."/>
        </authorList>
    </citation>
    <scope>NUCLEOTIDE SEQUENCE [LARGE SCALE GENOMIC DNA]</scope>
    <source>
        <strain evidence="4 5">SF-557</strain>
    </source>
</reference>
<gene>
    <name evidence="4" type="ORF">F7Q99_36895</name>
</gene>
<evidence type="ECO:0000256" key="1">
    <source>
        <dbReference type="SAM" id="MobiDB-lite"/>
    </source>
</evidence>
<feature type="compositionally biased region" description="Low complexity" evidence="1">
    <location>
        <begin position="31"/>
        <end position="41"/>
    </location>
</feature>
<evidence type="ECO:0000313" key="4">
    <source>
        <dbReference type="EMBL" id="MQS17620.1"/>
    </source>
</evidence>
<keyword evidence="4" id="KW-0255">Endonuclease</keyword>
<name>A0A6N7L1J5_9ACTN</name>
<feature type="domain" description="GmrSD restriction endonucleases C-terminal" evidence="3">
    <location>
        <begin position="117"/>
        <end position="221"/>
    </location>
</feature>
<keyword evidence="2" id="KW-0732">Signal</keyword>
<dbReference type="AlphaFoldDB" id="A0A6N7L1J5"/>
<keyword evidence="4" id="KW-0540">Nuclease</keyword>
<accession>A0A6N7L1J5</accession>
<proteinExistence type="predicted"/>
<feature type="chain" id="PRO_5026882226" evidence="2">
    <location>
        <begin position="22"/>
        <end position="230"/>
    </location>
</feature>
<dbReference type="PROSITE" id="PS51257">
    <property type="entry name" value="PROKAR_LIPOPROTEIN"/>
    <property type="match status" value="1"/>
</dbReference>
<feature type="region of interest" description="Disordered" evidence="1">
    <location>
        <begin position="31"/>
        <end position="50"/>
    </location>
</feature>
<organism evidence="4 5">
    <name type="scientific">Streptomyces kaniharaensis</name>
    <dbReference type="NCBI Taxonomy" id="212423"/>
    <lineage>
        <taxon>Bacteria</taxon>
        <taxon>Bacillati</taxon>
        <taxon>Actinomycetota</taxon>
        <taxon>Actinomycetes</taxon>
        <taxon>Kitasatosporales</taxon>
        <taxon>Streptomycetaceae</taxon>
        <taxon>Streptomyces</taxon>
    </lineage>
</organism>
<dbReference type="Pfam" id="PF07510">
    <property type="entry name" value="GmrSD_C"/>
    <property type="match status" value="1"/>
</dbReference>
<dbReference type="InterPro" id="IPR011089">
    <property type="entry name" value="GmrSD_C"/>
</dbReference>
<keyword evidence="5" id="KW-1185">Reference proteome</keyword>
<dbReference type="PANTHER" id="PTHR24094:SF15">
    <property type="entry name" value="AMP-DEPENDENT SYNTHETASE_LIGASE DOMAIN-CONTAINING PROTEIN-RELATED"/>
    <property type="match status" value="1"/>
</dbReference>
<dbReference type="EMBL" id="WBOF01000005">
    <property type="protein sequence ID" value="MQS17620.1"/>
    <property type="molecule type" value="Genomic_DNA"/>
</dbReference>
<dbReference type="PANTHER" id="PTHR24094">
    <property type="entry name" value="SECRETED PROTEIN"/>
    <property type="match status" value="1"/>
</dbReference>
<dbReference type="Proteomes" id="UP000450000">
    <property type="component" value="Unassembled WGS sequence"/>
</dbReference>
<evidence type="ECO:0000256" key="2">
    <source>
        <dbReference type="SAM" id="SignalP"/>
    </source>
</evidence>